<keyword evidence="3" id="KW-0186">Copper</keyword>
<keyword evidence="7" id="KW-1185">Reference proteome</keyword>
<dbReference type="InterPro" id="IPR008914">
    <property type="entry name" value="PEBP"/>
</dbReference>
<evidence type="ECO:0000256" key="3">
    <source>
        <dbReference type="ARBA" id="ARBA00023008"/>
    </source>
</evidence>
<organism evidence="6 7">
    <name type="scientific">Penicillium antarcticum</name>
    <dbReference type="NCBI Taxonomy" id="416450"/>
    <lineage>
        <taxon>Eukaryota</taxon>
        <taxon>Fungi</taxon>
        <taxon>Dikarya</taxon>
        <taxon>Ascomycota</taxon>
        <taxon>Pezizomycotina</taxon>
        <taxon>Eurotiomycetes</taxon>
        <taxon>Eurotiomycetidae</taxon>
        <taxon>Eurotiales</taxon>
        <taxon>Aspergillaceae</taxon>
        <taxon>Penicillium</taxon>
    </lineage>
</organism>
<protein>
    <recommendedName>
        <fullName evidence="4 5">Tyrosinase copper-binding domain-containing protein</fullName>
    </recommendedName>
</protein>
<dbReference type="InterPro" id="IPR036610">
    <property type="entry name" value="PEBP-like_sf"/>
</dbReference>
<sequence>MKAHLSPHIFLSFAYKLFLTPILETYISKMMSYIEYSLSWLFANAKGRDVKLFSKGPAFTKFPRPTILVECEEVGPSGSHLDVEHSADGAGRFPTLNWPTASPEIKQYLLINEDPDAPLPNPIIHGIYYGIPAMTTTISVHDIEATTEEGTLKGGFRYGKNRRGNVYIPPRPLLGHGPHRYFFTLVALAEPVDPGRLSLLPTVEEMAREIDGKVVGWGEGELTPAERIEYTDAVLCMQTQPQHLPREEFPGVRNRFDDFVATHINYTLNVHYSGLFLPWHRHFLWLWETALQDECGYNGQLPYWNWPYWADNLAASPLFDCSDSSLSGDGEYNPDEQSIQGGSVTLPRGSGGGCVRCGPFKNMELHLGPFSRNIASFTEIPAPGFEYNPRCFNRSLNNFVSTNYNNETIVDRLLASTDIIDFQTVMDHWPANAEGVLGVHGGGHFSLGSSLQDLFASPQDPAFMLHHGMIDRLWGQWQARDERHRRFALNGTSTILNPPDGIPVTLDTNMEFGVLDQPRSVRDAMNPTRAGYCYSYT</sequence>
<gene>
    <name evidence="6" type="ORF">PENANT_c047G10993</name>
</gene>
<evidence type="ECO:0000256" key="2">
    <source>
        <dbReference type="ARBA" id="ARBA00023002"/>
    </source>
</evidence>
<dbReference type="GO" id="GO:0046872">
    <property type="term" value="F:metal ion binding"/>
    <property type="evidence" value="ECO:0007669"/>
    <property type="project" value="UniProtKB-KW"/>
</dbReference>
<dbReference type="InterPro" id="IPR002227">
    <property type="entry name" value="Tyrosinase_Cu-bd"/>
</dbReference>
<reference evidence="7" key="1">
    <citation type="journal article" date="2017" name="Nat. Microbiol.">
        <title>Global analysis of biosynthetic gene clusters reveals vast potential of secondary metabolite production in Penicillium species.</title>
        <authorList>
            <person name="Nielsen J.C."/>
            <person name="Grijseels S."/>
            <person name="Prigent S."/>
            <person name="Ji B."/>
            <person name="Dainat J."/>
            <person name="Nielsen K.F."/>
            <person name="Frisvad J.C."/>
            <person name="Workman M."/>
            <person name="Nielsen J."/>
        </authorList>
    </citation>
    <scope>NUCLEOTIDE SEQUENCE [LARGE SCALE GENOMIC DNA]</scope>
    <source>
        <strain evidence="7">IBT 31811</strain>
    </source>
</reference>
<feature type="domain" description="Tyrosinase copper-binding" evidence="5">
    <location>
        <begin position="460"/>
        <end position="471"/>
    </location>
</feature>
<evidence type="ECO:0000313" key="6">
    <source>
        <dbReference type="EMBL" id="OQD79619.1"/>
    </source>
</evidence>
<dbReference type="PRINTS" id="PR00092">
    <property type="entry name" value="TYROSINASE"/>
</dbReference>
<dbReference type="EMBL" id="MDYN01000047">
    <property type="protein sequence ID" value="OQD79619.1"/>
    <property type="molecule type" value="Genomic_DNA"/>
</dbReference>
<name>A0A1V6PRI1_9EURO</name>
<feature type="domain" description="Tyrosinase copper-binding" evidence="4">
    <location>
        <begin position="271"/>
        <end position="288"/>
    </location>
</feature>
<dbReference type="InterPro" id="IPR050316">
    <property type="entry name" value="Tyrosinase/Hemocyanin"/>
</dbReference>
<evidence type="ECO:0000256" key="1">
    <source>
        <dbReference type="ARBA" id="ARBA00022723"/>
    </source>
</evidence>
<evidence type="ECO:0000259" key="5">
    <source>
        <dbReference type="PROSITE" id="PS00498"/>
    </source>
</evidence>
<accession>A0A1V6PRI1</accession>
<dbReference type="GO" id="GO:0016491">
    <property type="term" value="F:oxidoreductase activity"/>
    <property type="evidence" value="ECO:0007669"/>
    <property type="project" value="UniProtKB-KW"/>
</dbReference>
<dbReference type="InterPro" id="IPR049556">
    <property type="entry name" value="PhiB"/>
</dbReference>
<proteinExistence type="predicted"/>
<dbReference type="SUPFAM" id="SSF49777">
    <property type="entry name" value="PEBP-like"/>
    <property type="match status" value="1"/>
</dbReference>
<dbReference type="Gene3D" id="3.90.280.10">
    <property type="entry name" value="PEBP-like"/>
    <property type="match status" value="1"/>
</dbReference>
<dbReference type="Pfam" id="PF01161">
    <property type="entry name" value="PBP"/>
    <property type="match status" value="1"/>
</dbReference>
<dbReference type="CDD" id="cd00457">
    <property type="entry name" value="PEBP"/>
    <property type="match status" value="1"/>
</dbReference>
<dbReference type="Proteomes" id="UP000191672">
    <property type="component" value="Unassembled WGS sequence"/>
</dbReference>
<dbReference type="SUPFAM" id="SSF48056">
    <property type="entry name" value="Di-copper centre-containing domain"/>
    <property type="match status" value="1"/>
</dbReference>
<evidence type="ECO:0000313" key="7">
    <source>
        <dbReference type="Proteomes" id="UP000191672"/>
    </source>
</evidence>
<dbReference type="PANTHER" id="PTHR11474">
    <property type="entry name" value="TYROSINASE FAMILY MEMBER"/>
    <property type="match status" value="1"/>
</dbReference>
<dbReference type="STRING" id="416450.A0A1V6PRI1"/>
<keyword evidence="1" id="KW-0479">Metal-binding</keyword>
<dbReference type="InterPro" id="IPR008922">
    <property type="entry name" value="Di-copper_centre_dom_sf"/>
</dbReference>
<dbReference type="Pfam" id="PF00264">
    <property type="entry name" value="Tyrosinase"/>
    <property type="match status" value="1"/>
</dbReference>
<evidence type="ECO:0000259" key="4">
    <source>
        <dbReference type="PROSITE" id="PS00497"/>
    </source>
</evidence>
<comment type="caution">
    <text evidence="6">The sequence shown here is derived from an EMBL/GenBank/DDBJ whole genome shotgun (WGS) entry which is preliminary data.</text>
</comment>
<dbReference type="Gene3D" id="1.10.1280.10">
    <property type="entry name" value="Di-copper center containing domain from catechol oxidase"/>
    <property type="match status" value="1"/>
</dbReference>
<dbReference type="PROSITE" id="PS00497">
    <property type="entry name" value="TYROSINASE_1"/>
    <property type="match status" value="1"/>
</dbReference>
<dbReference type="PANTHER" id="PTHR11474:SF125">
    <property type="entry name" value="N-ACETYL-6-HYDROXYTRYPTOPHAN OXIDASE IVOB-RELATED"/>
    <property type="match status" value="1"/>
</dbReference>
<dbReference type="PROSITE" id="PS00498">
    <property type="entry name" value="TYROSINASE_2"/>
    <property type="match status" value="1"/>
</dbReference>
<keyword evidence="2" id="KW-0560">Oxidoreductase</keyword>
<dbReference type="AlphaFoldDB" id="A0A1V6PRI1"/>